<accession>A0AAW2ZDK4</accession>
<dbReference type="EMBL" id="JAOPGA020001342">
    <property type="protein sequence ID" value="KAL0487434.1"/>
    <property type="molecule type" value="Genomic_DNA"/>
</dbReference>
<evidence type="ECO:0000256" key="1">
    <source>
        <dbReference type="SAM" id="MobiDB-lite"/>
    </source>
</evidence>
<evidence type="ECO:0000313" key="2">
    <source>
        <dbReference type="EMBL" id="KAL0487434.1"/>
    </source>
</evidence>
<comment type="caution">
    <text evidence="2">The sequence shown here is derived from an EMBL/GenBank/DDBJ whole genome shotgun (WGS) entry which is preliminary data.</text>
</comment>
<evidence type="ECO:0000313" key="3">
    <source>
        <dbReference type="Proteomes" id="UP001431209"/>
    </source>
</evidence>
<protein>
    <submittedName>
        <fullName evidence="2">St14</fullName>
    </submittedName>
</protein>
<proteinExistence type="predicted"/>
<gene>
    <name evidence="2" type="ORF">AKO1_000835</name>
</gene>
<feature type="region of interest" description="Disordered" evidence="1">
    <location>
        <begin position="1"/>
        <end position="32"/>
    </location>
</feature>
<dbReference type="Proteomes" id="UP001431209">
    <property type="component" value="Unassembled WGS sequence"/>
</dbReference>
<reference evidence="2 3" key="1">
    <citation type="submission" date="2024-03" db="EMBL/GenBank/DDBJ databases">
        <title>The Acrasis kona genome and developmental transcriptomes reveal deep origins of eukaryotic multicellular pathways.</title>
        <authorList>
            <person name="Sheikh S."/>
            <person name="Fu C.-J."/>
            <person name="Brown M.W."/>
            <person name="Baldauf S.L."/>
        </authorList>
    </citation>
    <scope>NUCLEOTIDE SEQUENCE [LARGE SCALE GENOMIC DNA]</scope>
    <source>
        <strain evidence="2 3">ATCC MYA-3509</strain>
    </source>
</reference>
<sequence>MNSNKKRPLPESDSDDDAPVEISTKGEKGDDAQKAVELLQQQREKAKKQKKQRIRRFMQRDELNLEDDELLDPSILDKVVQEENEEANAVTLRKNAKIEKPESIVKTIPEPKRARIFRDFKVVAVVAPSRDPLSVPRQIDPSITEFLNAHFYGRRIKRVSTAKFHSDKSRDVAAPSAVFVNPKTII</sequence>
<keyword evidence="3" id="KW-1185">Reference proteome</keyword>
<name>A0AAW2ZDK4_9EUKA</name>
<dbReference type="AlphaFoldDB" id="A0AAW2ZDK4"/>
<organism evidence="2 3">
    <name type="scientific">Acrasis kona</name>
    <dbReference type="NCBI Taxonomy" id="1008807"/>
    <lineage>
        <taxon>Eukaryota</taxon>
        <taxon>Discoba</taxon>
        <taxon>Heterolobosea</taxon>
        <taxon>Tetramitia</taxon>
        <taxon>Eutetramitia</taxon>
        <taxon>Acrasidae</taxon>
        <taxon>Acrasis</taxon>
    </lineage>
</organism>